<name>U5NZA7_9MICO</name>
<sequence>MYVMWCHPRSSAALGWILDCREVFKGHTARPALAYRHRSWSEGLKSEEKILEKVLPLVSDLANSEGLYR</sequence>
<gene>
    <name evidence="1" type="ORF">AP13_p00700</name>
</gene>
<evidence type="ECO:0000313" key="1">
    <source>
        <dbReference type="EMBL" id="AGY35379.1"/>
    </source>
</evidence>
<proteinExistence type="predicted"/>
<reference evidence="1" key="1">
    <citation type="journal article" date="2013" name="Genome Announc.">
        <title>Complete Genome Sequence of pAP13, a Large Linear Plasmid of a Brevibacterium Strain Isolated from a Saline Lake at 4,200 Meters above Sea Level in Argentina.</title>
        <authorList>
            <person name="Dib J.R."/>
            <person name="Schuldes J."/>
            <person name="Thurmer A."/>
            <person name="Farias M.E."/>
            <person name="Daniel R."/>
            <person name="Meinhardt F."/>
        </authorList>
    </citation>
    <scope>NUCLEOTIDE SEQUENCE</scope>
    <source>
        <strain evidence="1">Ap13</strain>
        <plasmid evidence="1">pAP13</plasmid>
    </source>
</reference>
<dbReference type="AlphaFoldDB" id="U5NZA7"/>
<keyword evidence="1" id="KW-0614">Plasmid</keyword>
<organism evidence="1">
    <name type="scientific">Brevibacterium sp. Ap13</name>
    <dbReference type="NCBI Taxonomy" id="1406197"/>
    <lineage>
        <taxon>Bacteria</taxon>
        <taxon>Bacillati</taxon>
        <taxon>Actinomycetota</taxon>
        <taxon>Actinomycetes</taxon>
        <taxon>Micrococcales</taxon>
        <taxon>Brevibacteriaceae</taxon>
        <taxon>Brevibacterium</taxon>
    </lineage>
</organism>
<protein>
    <submittedName>
        <fullName evidence="1">Uncharacterized protein</fullName>
    </submittedName>
</protein>
<dbReference type="EMBL" id="KF577590">
    <property type="protein sequence ID" value="AGY35379.1"/>
    <property type="molecule type" value="Genomic_DNA"/>
</dbReference>
<geneLocation type="plasmid" evidence="1">
    <name>pAP13</name>
</geneLocation>
<accession>U5NZA7</accession>